<name>W9Z4N3_FUSOX</name>
<reference evidence="1" key="2">
    <citation type="submission" date="2014-02" db="EMBL/GenBank/DDBJ databases">
        <title>Annotation of the Genome Sequence of Fusarium oxysporum f. sp. melonis 26406.</title>
        <authorList>
            <consortium name="The Broad Institute Genomics Platform"/>
            <person name="Ma L.-J."/>
            <person name="Corby-Kistler H."/>
            <person name="Broz K."/>
            <person name="Gale L.R."/>
            <person name="Jonkers W."/>
            <person name="O'Donnell K."/>
            <person name="Ploetz R."/>
            <person name="Steinberg C."/>
            <person name="Schwartz D.C."/>
            <person name="VanEtten H."/>
            <person name="Zhou S."/>
            <person name="Young S.K."/>
            <person name="Zeng Q."/>
            <person name="Gargeya S."/>
            <person name="Fitzgerald M."/>
            <person name="Abouelleil A."/>
            <person name="Alvarado L."/>
            <person name="Chapman S.B."/>
            <person name="Gainer-Dewar J."/>
            <person name="Goldberg J."/>
            <person name="Griggs A."/>
            <person name="Gujja S."/>
            <person name="Hansen M."/>
            <person name="Howarth C."/>
            <person name="Imamovic A."/>
            <person name="Ireland A."/>
            <person name="Larimer J."/>
            <person name="McCowan C."/>
            <person name="Murphy C."/>
            <person name="Pearson M."/>
            <person name="Poon T.W."/>
            <person name="Priest M."/>
            <person name="Roberts A."/>
            <person name="Saif S."/>
            <person name="Shea T."/>
            <person name="Sykes S."/>
            <person name="Wortman J."/>
            <person name="Nusbaum C."/>
            <person name="Birren B."/>
        </authorList>
    </citation>
    <scope>NUCLEOTIDE SEQUENCE</scope>
    <source>
        <strain evidence="1">26406</strain>
    </source>
</reference>
<dbReference type="VEuPathDB" id="FungiDB:FOMG_19997"/>
<gene>
    <name evidence="1" type="ORF">FOMG_19997</name>
</gene>
<accession>W9Z4N3</accession>
<dbReference type="AlphaFoldDB" id="W9Z4N3"/>
<reference evidence="1" key="1">
    <citation type="submission" date="2012-04" db="EMBL/GenBank/DDBJ databases">
        <title>The Genome Sequence of Fusarium oxysporum melonis.</title>
        <authorList>
            <consortium name="The Broad Institute Genome Sequencing Platform"/>
            <person name="Ma L.-J."/>
            <person name="Gale L.R."/>
            <person name="Schwartz D.C."/>
            <person name="Zhou S."/>
            <person name="Corby-Kistler H."/>
            <person name="Young S.K."/>
            <person name="Zeng Q."/>
            <person name="Gargeya S."/>
            <person name="Fitzgerald M."/>
            <person name="Haas B."/>
            <person name="Abouelleil A."/>
            <person name="Alvarado L."/>
            <person name="Arachchi H.M."/>
            <person name="Berlin A."/>
            <person name="Brown A."/>
            <person name="Chapman S.B."/>
            <person name="Chen Z."/>
            <person name="Dunbar C."/>
            <person name="Freedman E."/>
            <person name="Gearin G."/>
            <person name="Goldberg J."/>
            <person name="Griggs A."/>
            <person name="Gujja S."/>
            <person name="Heiman D."/>
            <person name="Howarth C."/>
            <person name="Larson L."/>
            <person name="Lui A."/>
            <person name="MacDonald P.J.P."/>
            <person name="Montmayeur A."/>
            <person name="Murphy C."/>
            <person name="Neiman D."/>
            <person name="Pearson M."/>
            <person name="Priest M."/>
            <person name="Roberts A."/>
            <person name="Saif S."/>
            <person name="Shea T."/>
            <person name="Shenoy N."/>
            <person name="Sisk P."/>
            <person name="Stolte C."/>
            <person name="Sykes S."/>
            <person name="Wortman J."/>
            <person name="Nusbaum C."/>
            <person name="Birren B."/>
        </authorList>
    </citation>
    <scope>NUCLEOTIDE SEQUENCE</scope>
    <source>
        <strain evidence="1">26406</strain>
    </source>
</reference>
<sequence length="65" mass="7121">MKSLRRLTLFSLTAADPPLIHIVPKTTRALKITLTSPNYRIRNFSGSSSTTLASLLGADPSRRLP</sequence>
<dbReference type="HOGENOM" id="CLU_2849787_0_0_1"/>
<dbReference type="EMBL" id="KI981201">
    <property type="protein sequence ID" value="EXK23223.1"/>
    <property type="molecule type" value="Genomic_DNA"/>
</dbReference>
<evidence type="ECO:0000313" key="1">
    <source>
        <dbReference type="EMBL" id="EXK23223.1"/>
    </source>
</evidence>
<proteinExistence type="predicted"/>
<organism evidence="1">
    <name type="scientific">Fusarium oxysporum f. sp. melonis 26406</name>
    <dbReference type="NCBI Taxonomy" id="1089452"/>
    <lineage>
        <taxon>Eukaryota</taxon>
        <taxon>Fungi</taxon>
        <taxon>Dikarya</taxon>
        <taxon>Ascomycota</taxon>
        <taxon>Pezizomycotina</taxon>
        <taxon>Sordariomycetes</taxon>
        <taxon>Hypocreomycetidae</taxon>
        <taxon>Hypocreales</taxon>
        <taxon>Nectriaceae</taxon>
        <taxon>Fusarium</taxon>
        <taxon>Fusarium oxysporum species complex</taxon>
    </lineage>
</organism>
<protein>
    <submittedName>
        <fullName evidence="1">Uncharacterized protein</fullName>
    </submittedName>
</protein>
<dbReference type="Proteomes" id="UP000030703">
    <property type="component" value="Unassembled WGS sequence"/>
</dbReference>